<keyword evidence="2" id="KW-1185">Reference proteome</keyword>
<dbReference type="AlphaFoldDB" id="A0A1I1EBW3"/>
<evidence type="ECO:0000313" key="1">
    <source>
        <dbReference type="EMBL" id="SFB84226.1"/>
    </source>
</evidence>
<dbReference type="STRING" id="623281.SAMN05421747_101461"/>
<dbReference type="EMBL" id="FOLL01000001">
    <property type="protein sequence ID" value="SFB84226.1"/>
    <property type="molecule type" value="Genomic_DNA"/>
</dbReference>
<evidence type="ECO:0000313" key="2">
    <source>
        <dbReference type="Proteomes" id="UP000199577"/>
    </source>
</evidence>
<accession>A0A1I1EBW3</accession>
<proteinExistence type="predicted"/>
<protein>
    <submittedName>
        <fullName evidence="1">Uncharacterized protein</fullName>
    </submittedName>
</protein>
<name>A0A1I1EBW3_9SPHI</name>
<gene>
    <name evidence="1" type="ORF">SAMN05421747_101461</name>
</gene>
<dbReference type="Proteomes" id="UP000199577">
    <property type="component" value="Unassembled WGS sequence"/>
</dbReference>
<organism evidence="1 2">
    <name type="scientific">Parapedobacter composti</name>
    <dbReference type="NCBI Taxonomy" id="623281"/>
    <lineage>
        <taxon>Bacteria</taxon>
        <taxon>Pseudomonadati</taxon>
        <taxon>Bacteroidota</taxon>
        <taxon>Sphingobacteriia</taxon>
        <taxon>Sphingobacteriales</taxon>
        <taxon>Sphingobacteriaceae</taxon>
        <taxon>Parapedobacter</taxon>
    </lineage>
</organism>
<sequence>MEKELIFMVMVMEGYEGGLVAIEGNSSFRRRYGNISAGYQR</sequence>
<reference evidence="1 2" key="1">
    <citation type="submission" date="2016-10" db="EMBL/GenBank/DDBJ databases">
        <authorList>
            <person name="de Groot N.N."/>
        </authorList>
    </citation>
    <scope>NUCLEOTIDE SEQUENCE [LARGE SCALE GENOMIC DNA]</scope>
    <source>
        <strain evidence="1 2">DSM 22900</strain>
    </source>
</reference>